<evidence type="ECO:0000313" key="3">
    <source>
        <dbReference type="Proteomes" id="UP000198900"/>
    </source>
</evidence>
<comment type="caution">
    <text evidence="2">The sequence shown here is derived from an EMBL/GenBank/DDBJ whole genome shotgun (WGS) entry which is preliminary data.</text>
</comment>
<dbReference type="RefSeq" id="WP_091789344.1">
    <property type="nucleotide sequence ID" value="NZ_FNDI01000038.1"/>
</dbReference>
<feature type="transmembrane region" description="Helical" evidence="1">
    <location>
        <begin position="61"/>
        <end position="82"/>
    </location>
</feature>
<reference evidence="2" key="1">
    <citation type="submission" date="2016-10" db="EMBL/GenBank/DDBJ databases">
        <authorList>
            <person name="Varghese N."/>
            <person name="Submissions S."/>
        </authorList>
    </citation>
    <scope>NUCLEOTIDE SEQUENCE [LARGE SCALE GENOMIC DNA]</scope>
    <source>
        <strain evidence="2">YR281</strain>
    </source>
</reference>
<feature type="transmembrane region" description="Helical" evidence="1">
    <location>
        <begin position="12"/>
        <end position="29"/>
    </location>
</feature>
<keyword evidence="1" id="KW-0812">Transmembrane</keyword>
<keyword evidence="1" id="KW-0472">Membrane</keyword>
<proteinExistence type="predicted"/>
<name>A0A7Z7BH68_9BURK</name>
<evidence type="ECO:0000313" key="2">
    <source>
        <dbReference type="EMBL" id="SDJ22829.1"/>
    </source>
</evidence>
<dbReference type="EMBL" id="FNDI01000038">
    <property type="protein sequence ID" value="SDJ22829.1"/>
    <property type="molecule type" value="Genomic_DNA"/>
</dbReference>
<accession>A0A7Z7BH68</accession>
<keyword evidence="3" id="KW-1185">Reference proteome</keyword>
<gene>
    <name evidence="2" type="ORF">SAMN04487926_13838</name>
</gene>
<dbReference type="AlphaFoldDB" id="A0A7Z7BH68"/>
<dbReference type="Proteomes" id="UP000198900">
    <property type="component" value="Unassembled WGS sequence"/>
</dbReference>
<organism evidence="2 3">
    <name type="scientific">Paraburkholderia steynii</name>
    <dbReference type="NCBI Taxonomy" id="1245441"/>
    <lineage>
        <taxon>Bacteria</taxon>
        <taxon>Pseudomonadati</taxon>
        <taxon>Pseudomonadota</taxon>
        <taxon>Betaproteobacteria</taxon>
        <taxon>Burkholderiales</taxon>
        <taxon>Burkholderiaceae</taxon>
        <taxon>Paraburkholderia</taxon>
    </lineage>
</organism>
<evidence type="ECO:0000256" key="1">
    <source>
        <dbReference type="SAM" id="Phobius"/>
    </source>
</evidence>
<keyword evidence="1" id="KW-1133">Transmembrane helix</keyword>
<sequence>MDAVKAVVKNQTVRVVMGFAGVIALLANWDDVWHFIGKGLMFLIAAGYLIVHLVRFLIDAGFYLFIAGAVVFGIGAGVATLWKKVMA</sequence>
<feature type="transmembrane region" description="Helical" evidence="1">
    <location>
        <begin position="35"/>
        <end position="54"/>
    </location>
</feature>
<protein>
    <submittedName>
        <fullName evidence="2">Uncharacterized protein</fullName>
    </submittedName>
</protein>